<evidence type="ECO:0000256" key="2">
    <source>
        <dbReference type="ARBA" id="ARBA00022472"/>
    </source>
</evidence>
<evidence type="ECO:0000313" key="5">
    <source>
        <dbReference type="Proteomes" id="UP000316621"/>
    </source>
</evidence>
<organism evidence="4 5">
    <name type="scientific">Papaver somniferum</name>
    <name type="common">Opium poppy</name>
    <dbReference type="NCBI Taxonomy" id="3469"/>
    <lineage>
        <taxon>Eukaryota</taxon>
        <taxon>Viridiplantae</taxon>
        <taxon>Streptophyta</taxon>
        <taxon>Embryophyta</taxon>
        <taxon>Tracheophyta</taxon>
        <taxon>Spermatophyta</taxon>
        <taxon>Magnoliopsida</taxon>
        <taxon>Ranunculales</taxon>
        <taxon>Papaveraceae</taxon>
        <taxon>Papaveroideae</taxon>
        <taxon>Papaver</taxon>
    </lineage>
</organism>
<sequence>MFSFLLLPTSSSAETHLRFLLKLVIYYLGINGRKLSSSAFPVLTKPKNLVNSITSSVFFFPVLTCPNPSSTPPTNHEHQAITASKKLNFKTPTKPDSVLNLLENYGFTKQYISKTITKCPPILLYKPQKTLKPKLDFFSSKGISRIDLAKFISSNACILDCSIEDKIIPCYDALKNIVHFDKNVVTIIKRHSWLFKGTSCLKNLMVNIEMLRDEGVPRSNISKFLINHPRALTIATSKFEENVQRIKGMGFDPSVTTFLLGLNGLAAMNKSTWETKLNAYKKWGCSEEEIQNAFKKQPRFMLASVKKIMSMMDYIVNQMGCNPSLIAKCPVILCFSLEKRIIPRCVVIQLLVSQGQVKEHYLSTVSTISEKSFLEKYVGKYEAEVPGLLKGQSCRPTKPGKLAQYVGSLGSMG</sequence>
<dbReference type="GO" id="GO:0006353">
    <property type="term" value="P:DNA-templated transcription termination"/>
    <property type="evidence" value="ECO:0007669"/>
    <property type="project" value="UniProtKB-KW"/>
</dbReference>
<gene>
    <name evidence="4" type="ORF">C5167_000666</name>
</gene>
<dbReference type="Gene3D" id="1.25.70.10">
    <property type="entry name" value="Transcription termination factor 3, mitochondrial"/>
    <property type="match status" value="1"/>
</dbReference>
<dbReference type="OMA" id="KRFSQVY"/>
<evidence type="ECO:0000313" key="4">
    <source>
        <dbReference type="EMBL" id="RZC76554.1"/>
    </source>
</evidence>
<dbReference type="FunFam" id="1.25.70.10:FF:000001">
    <property type="entry name" value="Mitochondrial transcription termination factor-like"/>
    <property type="match status" value="1"/>
</dbReference>
<proteinExistence type="inferred from homology"/>
<dbReference type="AlphaFoldDB" id="A0A4Y7KT72"/>
<dbReference type="SMART" id="SM00733">
    <property type="entry name" value="Mterf"/>
    <property type="match status" value="6"/>
</dbReference>
<reference evidence="4 5" key="1">
    <citation type="journal article" date="2018" name="Science">
        <title>The opium poppy genome and morphinan production.</title>
        <authorList>
            <person name="Guo L."/>
            <person name="Winzer T."/>
            <person name="Yang X."/>
            <person name="Li Y."/>
            <person name="Ning Z."/>
            <person name="He Z."/>
            <person name="Teodor R."/>
            <person name="Lu Y."/>
            <person name="Bowser T.A."/>
            <person name="Graham I.A."/>
            <person name="Ye K."/>
        </authorList>
    </citation>
    <scope>NUCLEOTIDE SEQUENCE [LARGE SCALE GENOMIC DNA]</scope>
    <source>
        <strain evidence="5">cv. HN1</strain>
        <tissue evidence="4">Leaves</tissue>
    </source>
</reference>
<keyword evidence="2" id="KW-0804">Transcription</keyword>
<dbReference type="Gramene" id="RZC76554">
    <property type="protein sequence ID" value="RZC76554"/>
    <property type="gene ID" value="C5167_000666"/>
</dbReference>
<evidence type="ECO:0000256" key="3">
    <source>
        <dbReference type="ARBA" id="ARBA00022946"/>
    </source>
</evidence>
<keyword evidence="2" id="KW-0805">Transcription regulation</keyword>
<dbReference type="EMBL" id="CM010723">
    <property type="protein sequence ID" value="RZC76554.1"/>
    <property type="molecule type" value="Genomic_DNA"/>
</dbReference>
<keyword evidence="3" id="KW-0809">Transit peptide</keyword>
<dbReference type="PANTHER" id="PTHR13068:SF166">
    <property type="entry name" value="TRANSCRIPTION TERMINATION FACTOR MTERF15, MITOCHONDRIAL-LIKE"/>
    <property type="match status" value="1"/>
</dbReference>
<keyword evidence="5" id="KW-1185">Reference proteome</keyword>
<comment type="similarity">
    <text evidence="1">Belongs to the mTERF family.</text>
</comment>
<name>A0A4Y7KT72_PAPSO</name>
<keyword evidence="2" id="KW-0806">Transcription termination</keyword>
<dbReference type="PANTHER" id="PTHR13068">
    <property type="entry name" value="CGI-12 PROTEIN-RELATED"/>
    <property type="match status" value="1"/>
</dbReference>
<dbReference type="Pfam" id="PF02536">
    <property type="entry name" value="mTERF"/>
    <property type="match status" value="2"/>
</dbReference>
<dbReference type="InterPro" id="IPR038538">
    <property type="entry name" value="MTERF_sf"/>
</dbReference>
<dbReference type="Proteomes" id="UP000316621">
    <property type="component" value="Chromosome 9"/>
</dbReference>
<dbReference type="InterPro" id="IPR003690">
    <property type="entry name" value="MTERF"/>
</dbReference>
<protein>
    <submittedName>
        <fullName evidence="4">Uncharacterized protein</fullName>
    </submittedName>
</protein>
<accession>A0A4Y7KT72</accession>
<dbReference type="GO" id="GO:0003676">
    <property type="term" value="F:nucleic acid binding"/>
    <property type="evidence" value="ECO:0007669"/>
    <property type="project" value="InterPro"/>
</dbReference>
<evidence type="ECO:0000256" key="1">
    <source>
        <dbReference type="ARBA" id="ARBA00007692"/>
    </source>
</evidence>